<organism evidence="2 3">
    <name type="scientific">Pseudocercospora eumusae</name>
    <dbReference type="NCBI Taxonomy" id="321146"/>
    <lineage>
        <taxon>Eukaryota</taxon>
        <taxon>Fungi</taxon>
        <taxon>Dikarya</taxon>
        <taxon>Ascomycota</taxon>
        <taxon>Pezizomycotina</taxon>
        <taxon>Dothideomycetes</taxon>
        <taxon>Dothideomycetidae</taxon>
        <taxon>Mycosphaerellales</taxon>
        <taxon>Mycosphaerellaceae</taxon>
        <taxon>Pseudocercospora</taxon>
    </lineage>
</organism>
<protein>
    <submittedName>
        <fullName evidence="2">Uncharacterized protein</fullName>
    </submittedName>
</protein>
<feature type="region of interest" description="Disordered" evidence="1">
    <location>
        <begin position="302"/>
        <end position="340"/>
    </location>
</feature>
<sequence>MPVVLDYDADGNVIGGHPVDELPSRQYMPPNSQAQVNHWEPVDMPPQSDAMQSRAAPAQMVAANSPQIQSSSHLVHDQKNQHKSPSEQAAHAAPPIPGPPQGLLRAPPTGPAASRRHGQPSFEPVGYQQAVPANGINPRRGVKQFHTHRLPVYSKYRSADYGQQSMRTSFLQNVPQQYGPTGHQTPYGPVGNNQHHQAPQYYQQVPVGRGPSYYQHLSQRFDVKQAPRQLQPSQGLGSAFSSPVQAAKNAAVAQIPPPQTVASLALTSQADFDVAGDITVVSEPVCANNIAHNVSNDIATDVPPLDISDSEAESEPLAREPFSVDDIQHTGNKNSTENVTPAVPELLLPATADVAEPTQSSEASSVAPSPQTMGVEDGKVFVKNFSSHFAKDLNALATFETLCKNFNRGALNEVEFVTAMYRLLHRTKATHLMAGFVKFMPTAWKDADLSWLSHAVAHDVEKQQKPAMQQVDVTAQTATKPKKKRPVNAFSTADGPNAPCRKSLTVKLPLSHQDKARALLPPPLGAIEPVPMPFLPAAVVAANEGQNAKTEKVQEDAQTWAKPRVNSGKDDSATAAKNEVPRGRRQSTLPVEQAPEERVGKFPTSKGQAVKTDGTVVDHVGPLFKTRRAVLARDSKPYIHAFCGFRFSHPVDVKTHHRKAKTCVNAAGESKRPEVEWDEHPSCKVDYPQINYTRVAHGYVILDQVSWDKLEGAIQAGLQEVGPYRRYDYPGSEEEEEEKSESDSEGKKRSARIAAAKAISKASRSRKRAASATTAASPPASKKVFVVDESEDVGSHADVDGDVDSQA</sequence>
<feature type="compositionally biased region" description="Low complexity" evidence="1">
    <location>
        <begin position="752"/>
        <end position="762"/>
    </location>
</feature>
<feature type="compositionally biased region" description="Polar residues" evidence="1">
    <location>
        <begin position="62"/>
        <end position="73"/>
    </location>
</feature>
<reference evidence="2 3" key="1">
    <citation type="submission" date="2015-07" db="EMBL/GenBank/DDBJ databases">
        <title>Comparative genomics of the Sigatoka disease complex on banana suggests a link between parallel evolutionary changes in Pseudocercospora fijiensis and Pseudocercospora eumusae and increased virulence on the banana host.</title>
        <authorList>
            <person name="Chang T.-C."/>
            <person name="Salvucci A."/>
            <person name="Crous P.W."/>
            <person name="Stergiopoulos I."/>
        </authorList>
    </citation>
    <scope>NUCLEOTIDE SEQUENCE [LARGE SCALE GENOMIC DNA]</scope>
    <source>
        <strain evidence="2 3">CBS 114824</strain>
    </source>
</reference>
<feature type="region of interest" description="Disordered" evidence="1">
    <location>
        <begin position="474"/>
        <end position="498"/>
    </location>
</feature>
<dbReference type="AlphaFoldDB" id="A0A139HS20"/>
<comment type="caution">
    <text evidence="2">The sequence shown here is derived from an EMBL/GenBank/DDBJ whole genome shotgun (WGS) entry which is preliminary data.</text>
</comment>
<name>A0A139HS20_9PEZI</name>
<dbReference type="EMBL" id="LFZN01000014">
    <property type="protein sequence ID" value="KXT05162.1"/>
    <property type="molecule type" value="Genomic_DNA"/>
</dbReference>
<proteinExistence type="predicted"/>
<feature type="region of interest" description="Disordered" evidence="1">
    <location>
        <begin position="15"/>
        <end position="126"/>
    </location>
</feature>
<feature type="compositionally biased region" description="Polar residues" evidence="1">
    <location>
        <begin position="329"/>
        <end position="339"/>
    </location>
</feature>
<dbReference type="Proteomes" id="UP000070133">
    <property type="component" value="Unassembled WGS sequence"/>
</dbReference>
<evidence type="ECO:0000313" key="3">
    <source>
        <dbReference type="Proteomes" id="UP000070133"/>
    </source>
</evidence>
<feature type="region of interest" description="Disordered" evidence="1">
    <location>
        <begin position="554"/>
        <end position="607"/>
    </location>
</feature>
<evidence type="ECO:0000313" key="2">
    <source>
        <dbReference type="EMBL" id="KXT05162.1"/>
    </source>
</evidence>
<evidence type="ECO:0000256" key="1">
    <source>
        <dbReference type="SAM" id="MobiDB-lite"/>
    </source>
</evidence>
<keyword evidence="3" id="KW-1185">Reference proteome</keyword>
<feature type="region of interest" description="Disordered" evidence="1">
    <location>
        <begin position="724"/>
        <end position="807"/>
    </location>
</feature>
<dbReference type="STRING" id="321146.A0A139HS20"/>
<dbReference type="OrthoDB" id="3644322at2759"/>
<feature type="compositionally biased region" description="Acidic residues" evidence="1">
    <location>
        <begin position="731"/>
        <end position="740"/>
    </location>
</feature>
<gene>
    <name evidence="2" type="ORF">AC578_8343</name>
</gene>
<accession>A0A139HS20</accession>
<feature type="compositionally biased region" description="Low complexity" evidence="1">
    <location>
        <begin position="770"/>
        <end position="783"/>
    </location>
</feature>